<dbReference type="InterPro" id="IPR008271">
    <property type="entry name" value="Ser/Thr_kinase_AS"/>
</dbReference>
<keyword evidence="20" id="KW-1185">Reference proteome</keyword>
<dbReference type="OrthoDB" id="548217at2759"/>
<evidence type="ECO:0000256" key="5">
    <source>
        <dbReference type="ARBA" id="ARBA00022490"/>
    </source>
</evidence>
<dbReference type="EMBL" id="CADEPI010000063">
    <property type="protein sequence ID" value="CAB3371630.1"/>
    <property type="molecule type" value="Genomic_DNA"/>
</dbReference>
<keyword evidence="10 15" id="KW-0067">ATP-binding</keyword>
<evidence type="ECO:0000256" key="3">
    <source>
        <dbReference type="ARBA" id="ARBA00006485"/>
    </source>
</evidence>
<dbReference type="EC" id="2.7.11.22" evidence="4"/>
<feature type="binding site" evidence="15">
    <location>
        <position position="65"/>
    </location>
    <ligand>
        <name>ATP</name>
        <dbReference type="ChEBI" id="CHEBI:30616"/>
    </ligand>
</feature>
<feature type="domain" description="Protein kinase" evidence="18">
    <location>
        <begin position="35"/>
        <end position="318"/>
    </location>
</feature>
<dbReference type="InterPro" id="IPR017441">
    <property type="entry name" value="Protein_kinase_ATP_BS"/>
</dbReference>
<comment type="subcellular location">
    <subcellularLocation>
        <location evidence="2">Cytoplasm</location>
    </subcellularLocation>
    <subcellularLocation>
        <location evidence="1">Nucleus</location>
    </subcellularLocation>
</comment>
<evidence type="ECO:0000256" key="2">
    <source>
        <dbReference type="ARBA" id="ARBA00004496"/>
    </source>
</evidence>
<dbReference type="FunFam" id="3.30.200.20:FF:000049">
    <property type="entry name" value="cyclin-dependent kinase-like 1 isoform X1"/>
    <property type="match status" value="1"/>
</dbReference>
<dbReference type="CDD" id="cd07847">
    <property type="entry name" value="STKc_CDKL1_4"/>
    <property type="match status" value="1"/>
</dbReference>
<keyword evidence="8 15" id="KW-0547">Nucleotide-binding</keyword>
<evidence type="ECO:0000313" key="19">
    <source>
        <dbReference type="EMBL" id="CAB3371630.1"/>
    </source>
</evidence>
<comment type="catalytic activity">
    <reaction evidence="14">
        <text>L-seryl-[protein] + ATP = O-phospho-L-seryl-[protein] + ADP + H(+)</text>
        <dbReference type="Rhea" id="RHEA:17989"/>
        <dbReference type="Rhea" id="RHEA-COMP:9863"/>
        <dbReference type="Rhea" id="RHEA-COMP:11604"/>
        <dbReference type="ChEBI" id="CHEBI:15378"/>
        <dbReference type="ChEBI" id="CHEBI:29999"/>
        <dbReference type="ChEBI" id="CHEBI:30616"/>
        <dbReference type="ChEBI" id="CHEBI:83421"/>
        <dbReference type="ChEBI" id="CHEBI:456216"/>
        <dbReference type="EC" id="2.7.11.22"/>
    </reaction>
</comment>
<dbReference type="GO" id="GO:0005737">
    <property type="term" value="C:cytoplasm"/>
    <property type="evidence" value="ECO:0007669"/>
    <property type="project" value="UniProtKB-SubCell"/>
</dbReference>
<dbReference type="InterPro" id="IPR050108">
    <property type="entry name" value="CDK"/>
</dbReference>
<dbReference type="GO" id="GO:0004693">
    <property type="term" value="F:cyclin-dependent protein serine/threonine kinase activity"/>
    <property type="evidence" value="ECO:0007669"/>
    <property type="project" value="UniProtKB-EC"/>
</dbReference>
<organism evidence="19 20">
    <name type="scientific">Cloeon dipterum</name>
    <dbReference type="NCBI Taxonomy" id="197152"/>
    <lineage>
        <taxon>Eukaryota</taxon>
        <taxon>Metazoa</taxon>
        <taxon>Ecdysozoa</taxon>
        <taxon>Arthropoda</taxon>
        <taxon>Hexapoda</taxon>
        <taxon>Insecta</taxon>
        <taxon>Pterygota</taxon>
        <taxon>Palaeoptera</taxon>
        <taxon>Ephemeroptera</taxon>
        <taxon>Pisciforma</taxon>
        <taxon>Baetidae</taxon>
        <taxon>Cloeon</taxon>
    </lineage>
</organism>
<evidence type="ECO:0000256" key="11">
    <source>
        <dbReference type="ARBA" id="ARBA00023242"/>
    </source>
</evidence>
<evidence type="ECO:0000256" key="10">
    <source>
        <dbReference type="ARBA" id="ARBA00022840"/>
    </source>
</evidence>
<comment type="caution">
    <text evidence="19">The sequence shown here is derived from an EMBL/GenBank/DDBJ whole genome shotgun (WGS) entry which is preliminary data.</text>
</comment>
<comment type="catalytic activity">
    <reaction evidence="13">
        <text>L-threonyl-[protein] + ATP = O-phospho-L-threonyl-[protein] + ADP + H(+)</text>
        <dbReference type="Rhea" id="RHEA:46608"/>
        <dbReference type="Rhea" id="RHEA-COMP:11060"/>
        <dbReference type="Rhea" id="RHEA-COMP:11605"/>
        <dbReference type="ChEBI" id="CHEBI:15378"/>
        <dbReference type="ChEBI" id="CHEBI:30013"/>
        <dbReference type="ChEBI" id="CHEBI:30616"/>
        <dbReference type="ChEBI" id="CHEBI:61977"/>
        <dbReference type="ChEBI" id="CHEBI:456216"/>
        <dbReference type="EC" id="2.7.11.22"/>
    </reaction>
</comment>
<dbReference type="GO" id="GO:0005634">
    <property type="term" value="C:nucleus"/>
    <property type="evidence" value="ECO:0007669"/>
    <property type="project" value="UniProtKB-SubCell"/>
</dbReference>
<feature type="compositionally biased region" description="Polar residues" evidence="17">
    <location>
        <begin position="352"/>
        <end position="372"/>
    </location>
</feature>
<reference evidence="19 20" key="1">
    <citation type="submission" date="2020-04" db="EMBL/GenBank/DDBJ databases">
        <authorList>
            <person name="Alioto T."/>
            <person name="Alioto T."/>
            <person name="Gomez Garrido J."/>
        </authorList>
    </citation>
    <scope>NUCLEOTIDE SEQUENCE [LARGE SCALE GENOMIC DNA]</scope>
</reference>
<keyword evidence="9" id="KW-0418">Kinase</keyword>
<dbReference type="PROSITE" id="PS00108">
    <property type="entry name" value="PROTEIN_KINASE_ST"/>
    <property type="match status" value="1"/>
</dbReference>
<protein>
    <recommendedName>
        <fullName evidence="12">Cyclin-dependent kinase-like 2</fullName>
        <ecNumber evidence="4">2.7.11.22</ecNumber>
    </recommendedName>
</protein>
<accession>A0A8S1CJG3</accession>
<dbReference type="Proteomes" id="UP000494165">
    <property type="component" value="Unassembled WGS sequence"/>
</dbReference>
<sequence>MDKWFGDPRRFWLFGGQAPLLSFRPRAPSRSMDRYEKLGRLGEGSYGVVFKCRNRDTGQIVAIKKFVESEEDPTIRKIALREIRMLKTLKHPNLVNLIEVFRRKRRLHLVFEFCEHTVLHELERHPRGCPSTLTRHVVWQCLQAVSYMHRHSCIHRDVKPENILLTRAGVVKICDFGFARTISPGENYTDYVATRWYRAPELLVGDTAYGPPVDVWAIGCVFAEMTRGEALWPGKSDVDQLYLIRKSVGDLLPRHMQIFKKNEFFVGVSLPEPEVMDPLEEKLAKHATPEGVDFALKCLDKDPSQRWTCDQLMQHEYFDNYSFKSPETEFGEYDRVKKSRDRSRTSSQSTTILPQLTGSTTSEKQTAGGQVRSNNSTSSTQQQFAHLPTI</sequence>
<evidence type="ECO:0000259" key="18">
    <source>
        <dbReference type="PROSITE" id="PS50011"/>
    </source>
</evidence>
<dbReference type="SUPFAM" id="SSF56112">
    <property type="entry name" value="Protein kinase-like (PK-like)"/>
    <property type="match status" value="1"/>
</dbReference>
<keyword evidence="5" id="KW-0963">Cytoplasm</keyword>
<gene>
    <name evidence="19" type="ORF">CLODIP_2_CD01625</name>
</gene>
<evidence type="ECO:0000313" key="20">
    <source>
        <dbReference type="Proteomes" id="UP000494165"/>
    </source>
</evidence>
<dbReference type="PANTHER" id="PTHR24056:SF222">
    <property type="entry name" value="CYCLIN-DEPENDENT KINASE-LIKE 1"/>
    <property type="match status" value="1"/>
</dbReference>
<dbReference type="AlphaFoldDB" id="A0A8S1CJG3"/>
<comment type="similarity">
    <text evidence="3">Belongs to the protein kinase superfamily. CMGC Ser/Thr protein kinase family. CDC2/CDKX subfamily.</text>
</comment>
<evidence type="ECO:0000256" key="7">
    <source>
        <dbReference type="ARBA" id="ARBA00022679"/>
    </source>
</evidence>
<name>A0A8S1CJG3_9INSE</name>
<dbReference type="InterPro" id="IPR000719">
    <property type="entry name" value="Prot_kinase_dom"/>
</dbReference>
<dbReference type="FunFam" id="1.10.510.10:FF:000261">
    <property type="entry name" value="cyclin-dependent kinase-like 2 isoform X2"/>
    <property type="match status" value="1"/>
</dbReference>
<dbReference type="PROSITE" id="PS00107">
    <property type="entry name" value="PROTEIN_KINASE_ATP"/>
    <property type="match status" value="1"/>
</dbReference>
<evidence type="ECO:0000256" key="4">
    <source>
        <dbReference type="ARBA" id="ARBA00012425"/>
    </source>
</evidence>
<evidence type="ECO:0000256" key="8">
    <source>
        <dbReference type="ARBA" id="ARBA00022741"/>
    </source>
</evidence>
<keyword evidence="11" id="KW-0539">Nucleus</keyword>
<keyword evidence="7" id="KW-0808">Transferase</keyword>
<evidence type="ECO:0000256" key="16">
    <source>
        <dbReference type="RuleBase" id="RU000304"/>
    </source>
</evidence>
<dbReference type="PROSITE" id="PS50011">
    <property type="entry name" value="PROTEIN_KINASE_DOM"/>
    <property type="match status" value="1"/>
</dbReference>
<evidence type="ECO:0000256" key="13">
    <source>
        <dbReference type="ARBA" id="ARBA00047811"/>
    </source>
</evidence>
<evidence type="ECO:0000256" key="12">
    <source>
        <dbReference type="ARBA" id="ARBA00039642"/>
    </source>
</evidence>
<dbReference type="Gene3D" id="3.30.200.20">
    <property type="entry name" value="Phosphorylase Kinase, domain 1"/>
    <property type="match status" value="1"/>
</dbReference>
<dbReference type="InterPro" id="IPR011009">
    <property type="entry name" value="Kinase-like_dom_sf"/>
</dbReference>
<evidence type="ECO:0000256" key="15">
    <source>
        <dbReference type="PROSITE-ProRule" id="PRU10141"/>
    </source>
</evidence>
<dbReference type="Gene3D" id="1.10.510.10">
    <property type="entry name" value="Transferase(Phosphotransferase) domain 1"/>
    <property type="match status" value="1"/>
</dbReference>
<evidence type="ECO:0000256" key="14">
    <source>
        <dbReference type="ARBA" id="ARBA00048367"/>
    </source>
</evidence>
<feature type="region of interest" description="Disordered" evidence="17">
    <location>
        <begin position="334"/>
        <end position="390"/>
    </location>
</feature>
<evidence type="ECO:0000256" key="6">
    <source>
        <dbReference type="ARBA" id="ARBA00022527"/>
    </source>
</evidence>
<dbReference type="SMART" id="SM00220">
    <property type="entry name" value="S_TKc"/>
    <property type="match status" value="1"/>
</dbReference>
<dbReference type="GO" id="GO:0005524">
    <property type="term" value="F:ATP binding"/>
    <property type="evidence" value="ECO:0007669"/>
    <property type="project" value="UniProtKB-UniRule"/>
</dbReference>
<dbReference type="PANTHER" id="PTHR24056">
    <property type="entry name" value="CELL DIVISION PROTEIN KINASE"/>
    <property type="match status" value="1"/>
</dbReference>
<evidence type="ECO:0000256" key="9">
    <source>
        <dbReference type="ARBA" id="ARBA00022777"/>
    </source>
</evidence>
<evidence type="ECO:0000256" key="1">
    <source>
        <dbReference type="ARBA" id="ARBA00004123"/>
    </source>
</evidence>
<keyword evidence="6 16" id="KW-0723">Serine/threonine-protein kinase</keyword>
<evidence type="ECO:0000256" key="17">
    <source>
        <dbReference type="SAM" id="MobiDB-lite"/>
    </source>
</evidence>
<dbReference type="Pfam" id="PF00069">
    <property type="entry name" value="Pkinase"/>
    <property type="match status" value="1"/>
</dbReference>
<feature type="compositionally biased region" description="Low complexity" evidence="17">
    <location>
        <begin position="373"/>
        <end position="383"/>
    </location>
</feature>
<proteinExistence type="inferred from homology"/>